<feature type="signal peptide" evidence="1">
    <location>
        <begin position="1"/>
        <end position="24"/>
    </location>
</feature>
<dbReference type="Proteomes" id="UP000027222">
    <property type="component" value="Unassembled WGS sequence"/>
</dbReference>
<feature type="chain" id="PRO_5001649193" evidence="1">
    <location>
        <begin position="25"/>
        <end position="194"/>
    </location>
</feature>
<evidence type="ECO:0000313" key="2">
    <source>
        <dbReference type="EMBL" id="KDR76806.1"/>
    </source>
</evidence>
<reference evidence="3" key="1">
    <citation type="journal article" date="2014" name="Proc. Natl. Acad. Sci. U.S.A.">
        <title>Extensive sampling of basidiomycete genomes demonstrates inadequacy of the white-rot/brown-rot paradigm for wood decay fungi.</title>
        <authorList>
            <person name="Riley R."/>
            <person name="Salamov A.A."/>
            <person name="Brown D.W."/>
            <person name="Nagy L.G."/>
            <person name="Floudas D."/>
            <person name="Held B.W."/>
            <person name="Levasseur A."/>
            <person name="Lombard V."/>
            <person name="Morin E."/>
            <person name="Otillar R."/>
            <person name="Lindquist E.A."/>
            <person name="Sun H."/>
            <person name="LaButti K.M."/>
            <person name="Schmutz J."/>
            <person name="Jabbour D."/>
            <person name="Luo H."/>
            <person name="Baker S.E."/>
            <person name="Pisabarro A.G."/>
            <person name="Walton J.D."/>
            <person name="Blanchette R.A."/>
            <person name="Henrissat B."/>
            <person name="Martin F."/>
            <person name="Cullen D."/>
            <person name="Hibbett D.S."/>
            <person name="Grigoriev I.V."/>
        </authorList>
    </citation>
    <scope>NUCLEOTIDE SEQUENCE [LARGE SCALE GENOMIC DNA]</scope>
    <source>
        <strain evidence="3">CBS 339.88</strain>
    </source>
</reference>
<organism evidence="2 3">
    <name type="scientific">Galerina marginata (strain CBS 339.88)</name>
    <dbReference type="NCBI Taxonomy" id="685588"/>
    <lineage>
        <taxon>Eukaryota</taxon>
        <taxon>Fungi</taxon>
        <taxon>Dikarya</taxon>
        <taxon>Basidiomycota</taxon>
        <taxon>Agaricomycotina</taxon>
        <taxon>Agaricomycetes</taxon>
        <taxon>Agaricomycetidae</taxon>
        <taxon>Agaricales</taxon>
        <taxon>Agaricineae</taxon>
        <taxon>Strophariaceae</taxon>
        <taxon>Galerina</taxon>
    </lineage>
</organism>
<keyword evidence="3" id="KW-1185">Reference proteome</keyword>
<sequence>MEFQAVFTALISLVALTSTISTFAISPSAISIVDSVKLDIQAISAKFADINQRLKDFGNYPWTHLSGLLKLEREIASTTNLIKLKTLTNVGPLSEDDLKAILPAFNNLQSSISKTMKLFIAKNPTMREVPIDPNQKIYPTHHVKVNLDTLLHHITEFEKAFDLPQEPSLRKRFAKIETDIDLAFFEAYNAYYHK</sequence>
<dbReference type="HOGENOM" id="CLU_1441142_0_0_1"/>
<keyword evidence="1" id="KW-0732">Signal</keyword>
<accession>A0A067T0Y2</accession>
<evidence type="ECO:0000313" key="3">
    <source>
        <dbReference type="Proteomes" id="UP000027222"/>
    </source>
</evidence>
<dbReference type="AlphaFoldDB" id="A0A067T0Y2"/>
<dbReference type="Pfam" id="PF12296">
    <property type="entry name" value="HsbA"/>
    <property type="match status" value="1"/>
</dbReference>
<name>A0A067T0Y2_GALM3</name>
<gene>
    <name evidence="2" type="ORF">GALMADRAFT_139680</name>
</gene>
<proteinExistence type="predicted"/>
<protein>
    <submittedName>
        <fullName evidence="2">Uncharacterized protein</fullName>
    </submittedName>
</protein>
<evidence type="ECO:0000256" key="1">
    <source>
        <dbReference type="SAM" id="SignalP"/>
    </source>
</evidence>
<dbReference type="InterPro" id="IPR021054">
    <property type="entry name" value="Cell_wall_mannoprotein_1"/>
</dbReference>
<dbReference type="EMBL" id="KL142378">
    <property type="protein sequence ID" value="KDR76806.1"/>
    <property type="molecule type" value="Genomic_DNA"/>
</dbReference>